<dbReference type="Proteomes" id="UP000773469">
    <property type="component" value="Unassembled WGS sequence"/>
</dbReference>
<evidence type="ECO:0000313" key="2">
    <source>
        <dbReference type="Proteomes" id="UP000773469"/>
    </source>
</evidence>
<accession>A0ABQ4NXT2</accession>
<comment type="caution">
    <text evidence="1">The sequence shown here is derived from an EMBL/GenBank/DDBJ whole genome shotgun (WGS) entry which is preliminary data.</text>
</comment>
<dbReference type="EMBL" id="BPEU01000009">
    <property type="protein sequence ID" value="GIU39499.1"/>
    <property type="molecule type" value="Genomic_DNA"/>
</dbReference>
<name>A0ABQ4NXT2_SHECO</name>
<sequence>MIKMTQQELIERFDAQTLAPTIINTADATHYLVGGEDELGNFYQLTAPNKRPLLYFSLDQAKTQLKQMGLTHAHFELCSAYDEMIGIEPQIADKSSIEIRF</sequence>
<gene>
    <name evidence="1" type="ORF">TUM3794_14560</name>
</gene>
<evidence type="ECO:0008006" key="3">
    <source>
        <dbReference type="Google" id="ProtNLM"/>
    </source>
</evidence>
<keyword evidence="2" id="KW-1185">Reference proteome</keyword>
<dbReference type="InterPro" id="IPR045508">
    <property type="entry name" value="DUF6482"/>
</dbReference>
<organism evidence="1 2">
    <name type="scientific">Shewanella colwelliana</name>
    <name type="common">Alteromonas colwelliana</name>
    <dbReference type="NCBI Taxonomy" id="23"/>
    <lineage>
        <taxon>Bacteria</taxon>
        <taxon>Pseudomonadati</taxon>
        <taxon>Pseudomonadota</taxon>
        <taxon>Gammaproteobacteria</taxon>
        <taxon>Alteromonadales</taxon>
        <taxon>Shewanellaceae</taxon>
        <taxon>Shewanella</taxon>
    </lineage>
</organism>
<reference evidence="1 2" key="1">
    <citation type="submission" date="2021-05" db="EMBL/GenBank/DDBJ databases">
        <title>Molecular characterization for Shewanella algae harboring chromosomal blaOXA-55-like strains isolated from clinical and environment sample.</title>
        <authorList>
            <person name="Ohama Y."/>
            <person name="Aoki K."/>
            <person name="Harada S."/>
            <person name="Moriya K."/>
            <person name="Ishii Y."/>
            <person name="Tateda K."/>
        </authorList>
    </citation>
    <scope>NUCLEOTIDE SEQUENCE [LARGE SCALE GENOMIC DNA]</scope>
    <source>
        <strain evidence="1 2">MBTL60-118</strain>
    </source>
</reference>
<dbReference type="Pfam" id="PF20090">
    <property type="entry name" value="DUF6482"/>
    <property type="match status" value="1"/>
</dbReference>
<protein>
    <recommendedName>
        <fullName evidence="3">Na(+)-translocating NADH-quinone reductase subunit B</fullName>
    </recommendedName>
</protein>
<evidence type="ECO:0000313" key="1">
    <source>
        <dbReference type="EMBL" id="GIU39499.1"/>
    </source>
</evidence>
<proteinExistence type="predicted"/>
<dbReference type="RefSeq" id="WP_051412834.1">
    <property type="nucleotide sequence ID" value="NZ_BPEU01000009.1"/>
</dbReference>